<gene>
    <name evidence="1" type="ORF">BaRGS_00008786</name>
</gene>
<name>A0ABD0LLP6_9CAEN</name>
<organism evidence="1 2">
    <name type="scientific">Batillaria attramentaria</name>
    <dbReference type="NCBI Taxonomy" id="370345"/>
    <lineage>
        <taxon>Eukaryota</taxon>
        <taxon>Metazoa</taxon>
        <taxon>Spiralia</taxon>
        <taxon>Lophotrochozoa</taxon>
        <taxon>Mollusca</taxon>
        <taxon>Gastropoda</taxon>
        <taxon>Caenogastropoda</taxon>
        <taxon>Sorbeoconcha</taxon>
        <taxon>Cerithioidea</taxon>
        <taxon>Batillariidae</taxon>
        <taxon>Batillaria</taxon>
    </lineage>
</organism>
<evidence type="ECO:0000313" key="1">
    <source>
        <dbReference type="EMBL" id="KAK7499938.1"/>
    </source>
</evidence>
<keyword evidence="2" id="KW-1185">Reference proteome</keyword>
<evidence type="ECO:0000313" key="2">
    <source>
        <dbReference type="Proteomes" id="UP001519460"/>
    </source>
</evidence>
<protein>
    <submittedName>
        <fullName evidence="1">Uncharacterized protein</fullName>
    </submittedName>
</protein>
<dbReference type="EMBL" id="JACVVK020000040">
    <property type="protein sequence ID" value="KAK7499938.1"/>
    <property type="molecule type" value="Genomic_DNA"/>
</dbReference>
<dbReference type="Proteomes" id="UP001519460">
    <property type="component" value="Unassembled WGS sequence"/>
</dbReference>
<dbReference type="AlphaFoldDB" id="A0ABD0LLP6"/>
<sequence length="81" mass="9299">MDQESPMFSSFRFPSSMMSSFRFPSSLLGLQRAWRCNELVQWPVTDRTLRVASHNPSRGLSPVQIRTVHSVFFIHAAKAED</sequence>
<accession>A0ABD0LLP6</accession>
<reference evidence="1 2" key="1">
    <citation type="journal article" date="2023" name="Sci. Data">
        <title>Genome assembly of the Korean intertidal mud-creeper Batillaria attramentaria.</title>
        <authorList>
            <person name="Patra A.K."/>
            <person name="Ho P.T."/>
            <person name="Jun S."/>
            <person name="Lee S.J."/>
            <person name="Kim Y."/>
            <person name="Won Y.J."/>
        </authorList>
    </citation>
    <scope>NUCLEOTIDE SEQUENCE [LARGE SCALE GENOMIC DNA]</scope>
    <source>
        <strain evidence="1">Wonlab-2016</strain>
    </source>
</reference>
<comment type="caution">
    <text evidence="1">The sequence shown here is derived from an EMBL/GenBank/DDBJ whole genome shotgun (WGS) entry which is preliminary data.</text>
</comment>
<proteinExistence type="predicted"/>